<feature type="transmembrane region" description="Helical" evidence="2">
    <location>
        <begin position="64"/>
        <end position="87"/>
    </location>
</feature>
<dbReference type="PANTHER" id="PTHR34980">
    <property type="entry name" value="INNER MEMBRANE PROTEIN-RELATED-RELATED"/>
    <property type="match status" value="1"/>
</dbReference>
<evidence type="ECO:0000256" key="2">
    <source>
        <dbReference type="SAM" id="Phobius"/>
    </source>
</evidence>
<dbReference type="AlphaFoldDB" id="A0A418V9G3"/>
<dbReference type="Proteomes" id="UP000286287">
    <property type="component" value="Unassembled WGS sequence"/>
</dbReference>
<keyword evidence="2" id="KW-1133">Transmembrane helix</keyword>
<reference evidence="3 4" key="1">
    <citation type="submission" date="2018-09" db="EMBL/GenBank/DDBJ databases">
        <authorList>
            <person name="Zhu H."/>
        </authorList>
    </citation>
    <scope>NUCLEOTIDE SEQUENCE [LARGE SCALE GENOMIC DNA]</scope>
    <source>
        <strain evidence="3 4">K2S05-167</strain>
    </source>
</reference>
<dbReference type="OrthoDB" id="9812349at2"/>
<accession>A0A418V9G3</accession>
<proteinExistence type="predicted"/>
<keyword evidence="2" id="KW-0472">Membrane</keyword>
<evidence type="ECO:0000313" key="4">
    <source>
        <dbReference type="Proteomes" id="UP000286287"/>
    </source>
</evidence>
<dbReference type="RefSeq" id="WP_119765111.1">
    <property type="nucleotide sequence ID" value="NZ_QYUJ01000014.1"/>
</dbReference>
<protein>
    <submittedName>
        <fullName evidence="3">DUF805 domain-containing protein</fullName>
    </submittedName>
</protein>
<comment type="caution">
    <text evidence="3">The sequence shown here is derived from an EMBL/GenBank/DDBJ whole genome shotgun (WGS) entry which is preliminary data.</text>
</comment>
<dbReference type="InterPro" id="IPR008523">
    <property type="entry name" value="DUF805"/>
</dbReference>
<organism evidence="3 4">
    <name type="scientific">Deinococcus cavernae</name>
    <dbReference type="NCBI Taxonomy" id="2320857"/>
    <lineage>
        <taxon>Bacteria</taxon>
        <taxon>Thermotogati</taxon>
        <taxon>Deinococcota</taxon>
        <taxon>Deinococci</taxon>
        <taxon>Deinococcales</taxon>
        <taxon>Deinococcaceae</taxon>
        <taxon>Deinococcus</taxon>
    </lineage>
</organism>
<feature type="region of interest" description="Disordered" evidence="1">
    <location>
        <begin position="126"/>
        <end position="145"/>
    </location>
</feature>
<name>A0A418V9G3_9DEIO</name>
<gene>
    <name evidence="3" type="ORF">D3875_15345</name>
</gene>
<dbReference type="Pfam" id="PF05656">
    <property type="entry name" value="DUF805"/>
    <property type="match status" value="1"/>
</dbReference>
<keyword evidence="4" id="KW-1185">Reference proteome</keyword>
<feature type="transmembrane region" description="Helical" evidence="2">
    <location>
        <begin position="99"/>
        <end position="119"/>
    </location>
</feature>
<dbReference type="PANTHER" id="PTHR34980:SF2">
    <property type="entry name" value="INNER MEMBRANE PROTEIN YHAH-RELATED"/>
    <property type="match status" value="1"/>
</dbReference>
<keyword evidence="2" id="KW-0812">Transmembrane</keyword>
<feature type="transmembrane region" description="Helical" evidence="2">
    <location>
        <begin position="24"/>
        <end position="44"/>
    </location>
</feature>
<dbReference type="GO" id="GO:0005886">
    <property type="term" value="C:plasma membrane"/>
    <property type="evidence" value="ECO:0007669"/>
    <property type="project" value="TreeGrafter"/>
</dbReference>
<evidence type="ECO:0000256" key="1">
    <source>
        <dbReference type="SAM" id="MobiDB-lite"/>
    </source>
</evidence>
<evidence type="ECO:0000313" key="3">
    <source>
        <dbReference type="EMBL" id="RJF72709.1"/>
    </source>
</evidence>
<sequence length="145" mass="15954">MNEYLNVIRRNYANFSGRARRREYWMFTLVNLIISTLLYIPMMALGLNPAASVGGDVAAQVNPLAYIFGGLYLLYSLAVLVPSLAVMIRRLHDTGKSGWWILIGIIPLASLVLLVFTIMDSEPGSNKWGPNPKGQGAALPTGSNW</sequence>
<dbReference type="EMBL" id="QYUJ01000014">
    <property type="protein sequence ID" value="RJF72709.1"/>
    <property type="molecule type" value="Genomic_DNA"/>
</dbReference>